<dbReference type="GO" id="GO:0008410">
    <property type="term" value="F:CoA-transferase activity"/>
    <property type="evidence" value="ECO:0007669"/>
    <property type="project" value="InterPro"/>
</dbReference>
<evidence type="ECO:0000313" key="2">
    <source>
        <dbReference type="Proteomes" id="UP000199155"/>
    </source>
</evidence>
<gene>
    <name evidence="1" type="ORF">SAMN05421806_10563</name>
</gene>
<dbReference type="Proteomes" id="UP000199155">
    <property type="component" value="Unassembled WGS sequence"/>
</dbReference>
<dbReference type="Gene3D" id="3.40.1080.10">
    <property type="entry name" value="Glutaconate Coenzyme A-transferase"/>
    <property type="match status" value="1"/>
</dbReference>
<sequence length="214" mass="21821">MDKLVTASAAVSDTPSGSTIVLPGPGITGFPALLVAALRALPAERFTLVCPGPEALGDGVRAWLASGQVARLIIDEAGPEDGRIEGVETEYVAPALLGQRLQAAAAGAATFLAPVGTYARPAADGSGAMFFGGDEFGPVPALVPDLALVRAAQGDAKGNAVFADALRERALTAAKAARRTLAEVDELLPVLHPRHVQLPARYVTAVVEAAKVRG</sequence>
<dbReference type="InterPro" id="IPR004165">
    <property type="entry name" value="CoA_trans_fam_I"/>
</dbReference>
<dbReference type="PANTHER" id="PTHR13707">
    <property type="entry name" value="KETOACID-COENZYME A TRANSFERASE"/>
    <property type="match status" value="1"/>
</dbReference>
<dbReference type="STRING" id="417292.SAMN05421806_10563"/>
<accession>A0A1G8ZLL5</accession>
<dbReference type="InterPro" id="IPR037171">
    <property type="entry name" value="NagB/RpiA_transferase-like"/>
</dbReference>
<dbReference type="PANTHER" id="PTHR13707:SF57">
    <property type="entry name" value="SUCCINYL-COA:3-KETOACID COENZYME A TRANSFERASE SUBUNIT B-RELATED"/>
    <property type="match status" value="1"/>
</dbReference>
<name>A0A1G8ZLL5_9ACTN</name>
<dbReference type="SUPFAM" id="SSF100950">
    <property type="entry name" value="NagB/RpiA/CoA transferase-like"/>
    <property type="match status" value="1"/>
</dbReference>
<reference evidence="1 2" key="1">
    <citation type="submission" date="2016-10" db="EMBL/GenBank/DDBJ databases">
        <authorList>
            <person name="de Groot N.N."/>
        </authorList>
    </citation>
    <scope>NUCLEOTIDE SEQUENCE [LARGE SCALE GENOMIC DNA]</scope>
    <source>
        <strain evidence="1 2">CGMCC 4.5727</strain>
    </source>
</reference>
<keyword evidence="1" id="KW-0808">Transferase</keyword>
<dbReference type="EMBL" id="FNFF01000005">
    <property type="protein sequence ID" value="SDK15913.1"/>
    <property type="molecule type" value="Genomic_DNA"/>
</dbReference>
<dbReference type="RefSeq" id="WP_176953770.1">
    <property type="nucleotide sequence ID" value="NZ_FNFF01000005.1"/>
</dbReference>
<evidence type="ECO:0000313" key="1">
    <source>
        <dbReference type="EMBL" id="SDK15913.1"/>
    </source>
</evidence>
<dbReference type="AlphaFoldDB" id="A0A1G8ZLL5"/>
<keyword evidence="2" id="KW-1185">Reference proteome</keyword>
<proteinExistence type="predicted"/>
<dbReference type="Pfam" id="PF01144">
    <property type="entry name" value="CoA_trans"/>
    <property type="match status" value="1"/>
</dbReference>
<dbReference type="SMART" id="SM00882">
    <property type="entry name" value="CoA_trans"/>
    <property type="match status" value="1"/>
</dbReference>
<organism evidence="1 2">
    <name type="scientific">Streptomyces indicus</name>
    <dbReference type="NCBI Taxonomy" id="417292"/>
    <lineage>
        <taxon>Bacteria</taxon>
        <taxon>Bacillati</taxon>
        <taxon>Actinomycetota</taxon>
        <taxon>Actinomycetes</taxon>
        <taxon>Kitasatosporales</taxon>
        <taxon>Streptomycetaceae</taxon>
        <taxon>Streptomyces</taxon>
    </lineage>
</organism>
<protein>
    <submittedName>
        <fullName evidence="1">3-oxoacid CoA-transferase subunit A/3-oxoadipate CoA-transferase, alpha subunit</fullName>
    </submittedName>
</protein>